<feature type="transmembrane region" description="Helical" evidence="1">
    <location>
        <begin position="56"/>
        <end position="75"/>
    </location>
</feature>
<proteinExistence type="predicted"/>
<dbReference type="EMBL" id="JARJFB010000011">
    <property type="protein sequence ID" value="MEA0970325.1"/>
    <property type="molecule type" value="Genomic_DNA"/>
</dbReference>
<evidence type="ECO:0000256" key="1">
    <source>
        <dbReference type="SAM" id="Phobius"/>
    </source>
</evidence>
<keyword evidence="1" id="KW-0812">Transmembrane</keyword>
<sequence>MLTICVFLFLVFACIVICGAFSQRDIFTKLLFVNTGTSLASLFICFLGSFKANSSYIDIAFIYFLLSVIATSAYLKYFLQKHKSISSDAP</sequence>
<gene>
    <name evidence="2" type="ORF">Megvenef_00284</name>
</gene>
<reference evidence="2 3" key="1">
    <citation type="submission" date="2023-03" db="EMBL/GenBank/DDBJ databases">
        <title>Host association and intracellularity evolved multiple times independently in the Rickettsiales.</title>
        <authorList>
            <person name="Castelli M."/>
            <person name="Nardi T."/>
            <person name="Gammuto L."/>
            <person name="Bellinzona G."/>
            <person name="Sabaneyeva E."/>
            <person name="Potekhin A."/>
            <person name="Serra V."/>
            <person name="Petroni G."/>
            <person name="Sassera D."/>
        </authorList>
    </citation>
    <scope>NUCLEOTIDE SEQUENCE [LARGE SCALE GENOMIC DNA]</scope>
    <source>
        <strain evidence="2 3">Sr 2-6</strain>
    </source>
</reference>
<evidence type="ECO:0000313" key="3">
    <source>
        <dbReference type="Proteomes" id="UP001291687"/>
    </source>
</evidence>
<protein>
    <submittedName>
        <fullName evidence="2">MnhF-like Na(+)/H(+) antiporter subunit F</fullName>
    </submittedName>
</protein>
<organism evidence="2 3">
    <name type="scientific">Candidatus Megaera venefica</name>
    <dbReference type="NCBI Taxonomy" id="2055910"/>
    <lineage>
        <taxon>Bacteria</taxon>
        <taxon>Pseudomonadati</taxon>
        <taxon>Pseudomonadota</taxon>
        <taxon>Alphaproteobacteria</taxon>
        <taxon>Rickettsiales</taxon>
        <taxon>Rickettsiaceae</taxon>
        <taxon>Candidatus Megaera</taxon>
    </lineage>
</organism>
<keyword evidence="3" id="KW-1185">Reference proteome</keyword>
<feature type="transmembrane region" description="Helical" evidence="1">
    <location>
        <begin position="6"/>
        <end position="23"/>
    </location>
</feature>
<keyword evidence="1" id="KW-1133">Transmembrane helix</keyword>
<feature type="transmembrane region" description="Helical" evidence="1">
    <location>
        <begin position="30"/>
        <end position="50"/>
    </location>
</feature>
<evidence type="ECO:0000313" key="2">
    <source>
        <dbReference type="EMBL" id="MEA0970325.1"/>
    </source>
</evidence>
<name>A0ABU5NAW5_9RICK</name>
<accession>A0ABU5NAW5</accession>
<comment type="caution">
    <text evidence="2">The sequence shown here is derived from an EMBL/GenBank/DDBJ whole genome shotgun (WGS) entry which is preliminary data.</text>
</comment>
<dbReference type="Proteomes" id="UP001291687">
    <property type="component" value="Unassembled WGS sequence"/>
</dbReference>
<keyword evidence="1" id="KW-0472">Membrane</keyword>